<sequence>MIKQVILLLSALTISCTCIKKSSIESNIEQKSAADCPTDGDCTTVLFENKSLSIKTDDIGSIYYTLNDNLETSVIKFEYNKKIDTTLQDNSYREEVLFEIPNSFNITTDLQNNELQSVKMIYGKHCFCRGQAGIYKVNQGKLNIIKDKNQIYFETDFEIPNIDQKIKKIKSTVNY</sequence>
<accession>A0ABW5Z6P0</accession>
<comment type="caution">
    <text evidence="1">The sequence shown here is derived from an EMBL/GenBank/DDBJ whole genome shotgun (WGS) entry which is preliminary data.</text>
</comment>
<proteinExistence type="predicted"/>
<dbReference type="EMBL" id="JBHUOL010000012">
    <property type="protein sequence ID" value="MFD2908368.1"/>
    <property type="molecule type" value="Genomic_DNA"/>
</dbReference>
<protein>
    <recommendedName>
        <fullName evidence="3">Lipoprotein</fullName>
    </recommendedName>
</protein>
<evidence type="ECO:0000313" key="2">
    <source>
        <dbReference type="Proteomes" id="UP001597549"/>
    </source>
</evidence>
<organism evidence="1 2">
    <name type="scientific">Flavobacterium ardleyense</name>
    <dbReference type="NCBI Taxonomy" id="2038737"/>
    <lineage>
        <taxon>Bacteria</taxon>
        <taxon>Pseudomonadati</taxon>
        <taxon>Bacteroidota</taxon>
        <taxon>Flavobacteriia</taxon>
        <taxon>Flavobacteriales</taxon>
        <taxon>Flavobacteriaceae</taxon>
        <taxon>Flavobacterium</taxon>
    </lineage>
</organism>
<evidence type="ECO:0000313" key="1">
    <source>
        <dbReference type="EMBL" id="MFD2908368.1"/>
    </source>
</evidence>
<evidence type="ECO:0008006" key="3">
    <source>
        <dbReference type="Google" id="ProtNLM"/>
    </source>
</evidence>
<keyword evidence="2" id="KW-1185">Reference proteome</keyword>
<name>A0ABW5Z6P0_9FLAO</name>
<reference evidence="2" key="1">
    <citation type="journal article" date="2019" name="Int. J. Syst. Evol. Microbiol.">
        <title>The Global Catalogue of Microorganisms (GCM) 10K type strain sequencing project: providing services to taxonomists for standard genome sequencing and annotation.</title>
        <authorList>
            <consortium name="The Broad Institute Genomics Platform"/>
            <consortium name="The Broad Institute Genome Sequencing Center for Infectious Disease"/>
            <person name="Wu L."/>
            <person name="Ma J."/>
        </authorList>
    </citation>
    <scope>NUCLEOTIDE SEQUENCE [LARGE SCALE GENOMIC DNA]</scope>
    <source>
        <strain evidence="2">KCTC 52644</strain>
    </source>
</reference>
<dbReference type="PROSITE" id="PS51257">
    <property type="entry name" value="PROKAR_LIPOPROTEIN"/>
    <property type="match status" value="1"/>
</dbReference>
<gene>
    <name evidence="1" type="ORF">ACFSX9_06435</name>
</gene>
<dbReference type="Proteomes" id="UP001597549">
    <property type="component" value="Unassembled WGS sequence"/>
</dbReference>
<dbReference type="RefSeq" id="WP_379805827.1">
    <property type="nucleotide sequence ID" value="NZ_JBHUOL010000012.1"/>
</dbReference>